<dbReference type="GO" id="GO:0046872">
    <property type="term" value="F:metal ion binding"/>
    <property type="evidence" value="ECO:0007669"/>
    <property type="project" value="UniProtKB-KW"/>
</dbReference>
<dbReference type="GO" id="GO:0070095">
    <property type="term" value="F:fructose-6-phosphate binding"/>
    <property type="evidence" value="ECO:0007669"/>
    <property type="project" value="TreeGrafter"/>
</dbReference>
<evidence type="ECO:0000313" key="12">
    <source>
        <dbReference type="Proteomes" id="UP000027284"/>
    </source>
</evidence>
<feature type="binding site" evidence="9">
    <location>
        <begin position="76"/>
        <end position="77"/>
    </location>
    <ligand>
        <name>ATP</name>
        <dbReference type="ChEBI" id="CHEBI:30616"/>
    </ligand>
</feature>
<feature type="binding site" evidence="9">
    <location>
        <position position="178"/>
    </location>
    <ligand>
        <name>substrate</name>
        <note>ligand shared between dimeric partners</note>
    </ligand>
</feature>
<dbReference type="HAMAP" id="MF_01976">
    <property type="entry name" value="Phosphofructokinase_III"/>
    <property type="match status" value="1"/>
</dbReference>
<evidence type="ECO:0000313" key="11">
    <source>
        <dbReference type="EMBL" id="KDA53066.1"/>
    </source>
</evidence>
<dbReference type="GO" id="GO:0061621">
    <property type="term" value="P:canonical glycolysis"/>
    <property type="evidence" value="ECO:0007669"/>
    <property type="project" value="TreeGrafter"/>
</dbReference>
<dbReference type="GO" id="GO:0016208">
    <property type="term" value="F:AMP binding"/>
    <property type="evidence" value="ECO:0007669"/>
    <property type="project" value="TreeGrafter"/>
</dbReference>
<evidence type="ECO:0000256" key="7">
    <source>
        <dbReference type="ARBA" id="ARBA00022842"/>
    </source>
</evidence>
<feature type="binding site" evidence="9">
    <location>
        <begin position="117"/>
        <end position="120"/>
    </location>
    <ligand>
        <name>ATP</name>
        <dbReference type="ChEBI" id="CHEBI:30616"/>
    </ligand>
</feature>
<evidence type="ECO:0000256" key="1">
    <source>
        <dbReference type="ARBA" id="ARBA00001946"/>
    </source>
</evidence>
<keyword evidence="9" id="KW-0547">Nucleotide-binding</keyword>
<dbReference type="GO" id="GO:0005945">
    <property type="term" value="C:6-phosphofructokinase complex"/>
    <property type="evidence" value="ECO:0007669"/>
    <property type="project" value="TreeGrafter"/>
</dbReference>
<dbReference type="STRING" id="1312852.EG19_08095"/>
<dbReference type="InterPro" id="IPR012003">
    <property type="entry name" value="ATP_PFK_prok-type"/>
</dbReference>
<comment type="subunit">
    <text evidence="9">Homodimer or homotetramer.</text>
</comment>
<dbReference type="PANTHER" id="PTHR13697">
    <property type="entry name" value="PHOSPHOFRUCTOKINASE"/>
    <property type="match status" value="1"/>
</dbReference>
<dbReference type="GO" id="GO:0030388">
    <property type="term" value="P:fructose 1,6-bisphosphate metabolic process"/>
    <property type="evidence" value="ECO:0007669"/>
    <property type="project" value="TreeGrafter"/>
</dbReference>
<keyword evidence="7 9" id="KW-0460">Magnesium</keyword>
<feature type="binding site" description="in other chain" evidence="9">
    <location>
        <begin position="287"/>
        <end position="290"/>
    </location>
    <ligand>
        <name>substrate</name>
        <note>ligand shared between dimeric partners</note>
    </ligand>
</feature>
<feature type="domain" description="Phosphofructokinase" evidence="10">
    <location>
        <begin position="5"/>
        <end position="312"/>
    </location>
</feature>
<proteinExistence type="inferred from homology"/>
<feature type="binding site" description="in other chain" evidence="9">
    <location>
        <begin position="185"/>
        <end position="187"/>
    </location>
    <ligand>
        <name>substrate</name>
        <note>ligand shared between dimeric partners</note>
    </ligand>
</feature>
<keyword evidence="8 9" id="KW-0324">Glycolysis</keyword>
<keyword evidence="12" id="KW-1185">Reference proteome</keyword>
<reference evidence="11 12" key="1">
    <citation type="submission" date="2014-04" db="EMBL/GenBank/DDBJ databases">
        <title>The Genome Sequence of Thermoanaerobaculum aquaticum MP-01, The First Cultivated Group 23 Acidobacterium.</title>
        <authorList>
            <person name="Stamps B.W."/>
            <person name="Losey N.A."/>
            <person name="Lawson P.A."/>
            <person name="Stevenson B.S."/>
        </authorList>
    </citation>
    <scope>NUCLEOTIDE SEQUENCE [LARGE SCALE GENOMIC DNA]</scope>
    <source>
        <strain evidence="11 12">MP-01</strain>
    </source>
</reference>
<evidence type="ECO:0000256" key="6">
    <source>
        <dbReference type="ARBA" id="ARBA00022777"/>
    </source>
</evidence>
<feature type="binding site" description="in other chain" evidence="9">
    <location>
        <position position="238"/>
    </location>
    <ligand>
        <name>substrate</name>
        <note>ligand shared between dimeric partners</note>
    </ligand>
</feature>
<evidence type="ECO:0000259" key="10">
    <source>
        <dbReference type="Pfam" id="PF00365"/>
    </source>
</evidence>
<comment type="similarity">
    <text evidence="9">Belongs to the phosphofructokinase type A (PFKA) family. Mixed-substrate PFK group III subfamily.</text>
</comment>
<dbReference type="NCBIfam" id="TIGR02483">
    <property type="entry name" value="PFK_mixed"/>
    <property type="match status" value="1"/>
</dbReference>
<feature type="active site" description="Proton acceptor" evidence="9">
    <location>
        <position position="143"/>
    </location>
</feature>
<dbReference type="GO" id="GO:0042802">
    <property type="term" value="F:identical protein binding"/>
    <property type="evidence" value="ECO:0007669"/>
    <property type="project" value="TreeGrafter"/>
</dbReference>
<dbReference type="InterPro" id="IPR015912">
    <property type="entry name" value="Phosphofructokinase_CS"/>
</dbReference>
<keyword evidence="6 9" id="KW-0418">Kinase</keyword>
<evidence type="ECO:0000256" key="2">
    <source>
        <dbReference type="ARBA" id="ARBA00004679"/>
    </source>
</evidence>
<feature type="binding site" evidence="9">
    <location>
        <position position="118"/>
    </location>
    <ligand>
        <name>Mg(2+)</name>
        <dbReference type="ChEBI" id="CHEBI:18420"/>
        <note>catalytic</note>
    </ligand>
</feature>
<dbReference type="EC" id="2.7.1.11" evidence="9"/>
<keyword evidence="5 9" id="KW-0479">Metal-binding</keyword>
<dbReference type="PANTHER" id="PTHR13697:SF52">
    <property type="entry name" value="ATP-DEPENDENT 6-PHOSPHOFRUCTOKINASE 3"/>
    <property type="match status" value="1"/>
</dbReference>
<dbReference type="InterPro" id="IPR000023">
    <property type="entry name" value="Phosphofructokinase_dom"/>
</dbReference>
<protein>
    <recommendedName>
        <fullName evidence="9">ATP-dependent 6-phosphofructokinase</fullName>
        <shortName evidence="9">ATP-PFK</shortName>
        <shortName evidence="9">Phosphofructokinase</shortName>
        <ecNumber evidence="9">2.7.1.11</ecNumber>
    </recommendedName>
    <alternativeName>
        <fullName evidence="9">Phosphohexokinase</fullName>
    </alternativeName>
</protein>
<comment type="caution">
    <text evidence="9">Lacks conserved residue(s) required for the propagation of feature annotation.</text>
</comment>
<comment type="caution">
    <text evidence="11">The sequence shown here is derived from an EMBL/GenBank/DDBJ whole genome shotgun (WGS) entry which is preliminary data.</text>
</comment>
<feature type="binding site" evidence="9">
    <location>
        <position position="13"/>
    </location>
    <ligand>
        <name>ATP</name>
        <dbReference type="ChEBI" id="CHEBI:30616"/>
    </ligand>
</feature>
<evidence type="ECO:0000256" key="9">
    <source>
        <dbReference type="HAMAP-Rule" id="MF_01976"/>
    </source>
</evidence>
<gene>
    <name evidence="9" type="primary">pfkA</name>
    <name evidence="11" type="ORF">EG19_08095</name>
</gene>
<dbReference type="GO" id="GO:0006002">
    <property type="term" value="P:fructose 6-phosphate metabolic process"/>
    <property type="evidence" value="ECO:0007669"/>
    <property type="project" value="InterPro"/>
</dbReference>
<organism evidence="11 12">
    <name type="scientific">Thermoanaerobaculum aquaticum</name>
    <dbReference type="NCBI Taxonomy" id="1312852"/>
    <lineage>
        <taxon>Bacteria</taxon>
        <taxon>Pseudomonadati</taxon>
        <taxon>Acidobacteriota</taxon>
        <taxon>Thermoanaerobaculia</taxon>
        <taxon>Thermoanaerobaculales</taxon>
        <taxon>Thermoanaerobaculaceae</taxon>
        <taxon>Thermoanaerobaculum</taxon>
    </lineage>
</organism>
<name>A0A062XY59_9BACT</name>
<dbReference type="PRINTS" id="PR00476">
    <property type="entry name" value="PHFRCTKINASE"/>
</dbReference>
<feature type="binding site" evidence="9">
    <location>
        <position position="281"/>
    </location>
    <ligand>
        <name>substrate</name>
        <note>ligand shared between dimeric partners</note>
    </ligand>
</feature>
<keyword evidence="9" id="KW-0067">ATP-binding</keyword>
<dbReference type="SUPFAM" id="SSF53784">
    <property type="entry name" value="Phosphofructokinase"/>
    <property type="match status" value="1"/>
</dbReference>
<comment type="subcellular location">
    <subcellularLocation>
        <location evidence="9">Cytoplasm</location>
    </subcellularLocation>
</comment>
<dbReference type="NCBIfam" id="NF002872">
    <property type="entry name" value="PRK03202.1"/>
    <property type="match status" value="1"/>
</dbReference>
<sequence>MKVRRLGVLTGGGDAPGLNAVIRAVVKSCLFSHRVTPVGIYDGFSGLVEGKAKELELDDIWGILPRGGTILGTTNRHNPFRYPFRRPDGVEEIVDASQAVVRNFEKLGLDALVVIGGDGSLAIAERMHRELGLPVVGVPKTIDNDISATEVTFGFATAMEAAADALDRLHTTAEAHHRVMLLEVMGRDAGWIALHAGLAGGADVILIPEIPFRFEPVIAKFRARERRGRPFSLVVVAEGAAPQGGSQVFQAEDKVTGWKRLGGISYLVAQEIAERSGYEVRVTVLGHIQRGGSPVPVDRILATRFGVEATRLAVEGQFGTMVALQCGEIVSVPLSEAVGHLKRVPVNSQLVKAARAIGIVFGDEDPEMVEASEG</sequence>
<dbReference type="GO" id="GO:0005524">
    <property type="term" value="F:ATP binding"/>
    <property type="evidence" value="ECO:0007669"/>
    <property type="project" value="UniProtKB-KW"/>
</dbReference>
<dbReference type="GO" id="GO:0048029">
    <property type="term" value="F:monosaccharide binding"/>
    <property type="evidence" value="ECO:0007669"/>
    <property type="project" value="TreeGrafter"/>
</dbReference>
<evidence type="ECO:0000256" key="8">
    <source>
        <dbReference type="ARBA" id="ARBA00023152"/>
    </source>
</evidence>
<dbReference type="RefSeq" id="WP_200867153.1">
    <property type="nucleotide sequence ID" value="NZ_JMFG01000035.1"/>
</dbReference>
<dbReference type="GO" id="GO:0003872">
    <property type="term" value="F:6-phosphofructokinase activity"/>
    <property type="evidence" value="ECO:0007669"/>
    <property type="project" value="UniProtKB-UniRule"/>
</dbReference>
<feature type="site" description="Important for substrate specificity; cannot use PPi as phosphoryl donor" evidence="9">
    <location>
        <position position="119"/>
    </location>
</feature>
<dbReference type="Gene3D" id="3.40.50.450">
    <property type="match status" value="1"/>
</dbReference>
<dbReference type="PIRSF" id="PIRSF000532">
    <property type="entry name" value="ATP_PFK_prok"/>
    <property type="match status" value="1"/>
</dbReference>
<comment type="pathway">
    <text evidence="2 9">Carbohydrate degradation; glycolysis; D-glyceraldehyde 3-phosphate and glycerone phosphate from D-glucose: step 3/4.</text>
</comment>
<dbReference type="Pfam" id="PF00365">
    <property type="entry name" value="PFK"/>
    <property type="match status" value="1"/>
</dbReference>
<evidence type="ECO:0000256" key="4">
    <source>
        <dbReference type="ARBA" id="ARBA00022679"/>
    </source>
</evidence>
<dbReference type="Gene3D" id="3.40.50.460">
    <property type="entry name" value="Phosphofructokinase domain"/>
    <property type="match status" value="1"/>
</dbReference>
<evidence type="ECO:0000256" key="3">
    <source>
        <dbReference type="ARBA" id="ARBA00022490"/>
    </source>
</evidence>
<evidence type="ECO:0000256" key="5">
    <source>
        <dbReference type="ARBA" id="ARBA00022723"/>
    </source>
</evidence>
<dbReference type="Proteomes" id="UP000027284">
    <property type="component" value="Unassembled WGS sequence"/>
</dbReference>
<dbReference type="PROSITE" id="PS00433">
    <property type="entry name" value="PHOSPHOFRUCTOKINASE"/>
    <property type="match status" value="1"/>
</dbReference>
<comment type="catalytic activity">
    <reaction evidence="9">
        <text>beta-D-fructose 6-phosphate + ATP = beta-D-fructose 1,6-bisphosphate + ADP + H(+)</text>
        <dbReference type="Rhea" id="RHEA:16109"/>
        <dbReference type="ChEBI" id="CHEBI:15378"/>
        <dbReference type="ChEBI" id="CHEBI:30616"/>
        <dbReference type="ChEBI" id="CHEBI:32966"/>
        <dbReference type="ChEBI" id="CHEBI:57634"/>
        <dbReference type="ChEBI" id="CHEBI:456216"/>
        <dbReference type="EC" id="2.7.1.11"/>
    </reaction>
</comment>
<dbReference type="AlphaFoldDB" id="A0A062XY59"/>
<accession>A0A062XY59</accession>
<dbReference type="InterPro" id="IPR035966">
    <property type="entry name" value="PKF_sf"/>
</dbReference>
<dbReference type="InterPro" id="IPR022953">
    <property type="entry name" value="ATP_PFK"/>
</dbReference>
<comment type="cofactor">
    <cofactor evidence="1 9">
        <name>Mg(2+)</name>
        <dbReference type="ChEBI" id="CHEBI:18420"/>
    </cofactor>
</comment>
<keyword evidence="3 9" id="KW-0963">Cytoplasm</keyword>
<comment type="function">
    <text evidence="9">Catalyzes the phosphorylation of D-fructose 6-phosphate to fructose 1,6-bisphosphate by ATP, the first committing step of glycolysis.</text>
</comment>
<dbReference type="EMBL" id="JMFG01000035">
    <property type="protein sequence ID" value="KDA53066.1"/>
    <property type="molecule type" value="Genomic_DNA"/>
</dbReference>
<keyword evidence="4 9" id="KW-0808">Transferase</keyword>
<dbReference type="GO" id="GO:0047334">
    <property type="term" value="F:diphosphate-fructose-6-phosphate 1-phosphotransferase activity"/>
    <property type="evidence" value="ECO:0007669"/>
    <property type="project" value="InterPro"/>
</dbReference>
<dbReference type="UniPathway" id="UPA00109">
    <property type="reaction ID" value="UER00182"/>
</dbReference>
<feature type="binding site" description="in other chain" evidence="9">
    <location>
        <begin position="141"/>
        <end position="143"/>
    </location>
    <ligand>
        <name>substrate</name>
        <note>ligand shared between dimeric partners</note>
    </ligand>
</feature>
<dbReference type="InterPro" id="IPR012829">
    <property type="entry name" value="Phosphofructokinase_III"/>
</dbReference>